<dbReference type="EMBL" id="BKZQ01000021">
    <property type="protein sequence ID" value="GER70471.1"/>
    <property type="molecule type" value="Genomic_DNA"/>
</dbReference>
<feature type="domain" description="Transglycosylase SLT" evidence="2">
    <location>
        <begin position="160"/>
        <end position="267"/>
    </location>
</feature>
<evidence type="ECO:0000313" key="4">
    <source>
        <dbReference type="Proteomes" id="UP000391919"/>
    </source>
</evidence>
<gene>
    <name evidence="3" type="ORF">BpJC7_17740</name>
</gene>
<dbReference type="CDD" id="cd00254">
    <property type="entry name" value="LT-like"/>
    <property type="match status" value="1"/>
</dbReference>
<proteinExistence type="predicted"/>
<dbReference type="AlphaFoldDB" id="A0A5J4JFQ0"/>
<evidence type="ECO:0000256" key="1">
    <source>
        <dbReference type="SAM" id="MobiDB-lite"/>
    </source>
</evidence>
<evidence type="ECO:0000313" key="3">
    <source>
        <dbReference type="EMBL" id="GER70471.1"/>
    </source>
</evidence>
<dbReference type="RefSeq" id="WP_151679727.1">
    <property type="nucleotide sequence ID" value="NZ_BKZP01000018.1"/>
</dbReference>
<dbReference type="Gene3D" id="1.10.530.10">
    <property type="match status" value="1"/>
</dbReference>
<feature type="region of interest" description="Disordered" evidence="1">
    <location>
        <begin position="127"/>
        <end position="155"/>
    </location>
</feature>
<dbReference type="InterPro" id="IPR008258">
    <property type="entry name" value="Transglycosylase_SLT_dom_1"/>
</dbReference>
<dbReference type="PANTHER" id="PTHR37423">
    <property type="entry name" value="SOLUBLE LYTIC MUREIN TRANSGLYCOSYLASE-RELATED"/>
    <property type="match status" value="1"/>
</dbReference>
<comment type="caution">
    <text evidence="3">The sequence shown here is derived from an EMBL/GenBank/DDBJ whole genome shotgun (WGS) entry which is preliminary data.</text>
</comment>
<dbReference type="Proteomes" id="UP000391919">
    <property type="component" value="Unassembled WGS sequence"/>
</dbReference>
<reference evidence="3 4" key="1">
    <citation type="submission" date="2019-09" db="EMBL/GenBank/DDBJ databases">
        <title>Draft genome sequence of Bacillus sp. JC-7.</title>
        <authorList>
            <person name="Tanaka N."/>
            <person name="Shiwa Y."/>
            <person name="Fujita N."/>
            <person name="Tanasupawat S."/>
        </authorList>
    </citation>
    <scope>NUCLEOTIDE SEQUENCE [LARGE SCALE GENOMIC DNA]</scope>
    <source>
        <strain evidence="3 4">JC-7</strain>
    </source>
</reference>
<dbReference type="Pfam" id="PF01464">
    <property type="entry name" value="SLT"/>
    <property type="match status" value="1"/>
</dbReference>
<dbReference type="SUPFAM" id="SSF53955">
    <property type="entry name" value="Lysozyme-like"/>
    <property type="match status" value="1"/>
</dbReference>
<protein>
    <recommendedName>
        <fullName evidence="2">Transglycosylase SLT domain-containing protein</fullName>
    </recommendedName>
</protein>
<feature type="compositionally biased region" description="Polar residues" evidence="1">
    <location>
        <begin position="127"/>
        <end position="146"/>
    </location>
</feature>
<dbReference type="PANTHER" id="PTHR37423:SF2">
    <property type="entry name" value="MEMBRANE-BOUND LYTIC MUREIN TRANSGLYCOSYLASE C"/>
    <property type="match status" value="1"/>
</dbReference>
<organism evidence="3 4">
    <name type="scientific">Weizmannia acidilactici</name>
    <dbReference type="NCBI Taxonomy" id="2607726"/>
    <lineage>
        <taxon>Bacteria</taxon>
        <taxon>Bacillati</taxon>
        <taxon>Bacillota</taxon>
        <taxon>Bacilli</taxon>
        <taxon>Bacillales</taxon>
        <taxon>Bacillaceae</taxon>
        <taxon>Heyndrickxia</taxon>
    </lineage>
</organism>
<sequence length="276" mass="28129">MTTISQLASFMEMQALQSLSLGNTSSIGTGSTSSLFQEMLSLLIEETLENESGSSQGDSSSGNASSGTDSSAAALYALMGLNALSSPLLPYSAGDMGSGSDSSATALYALAGSPLLSNLAGYTTAADSSDQSGISSKDASNTNTDATDGGSIPKDLSSIISRASEKYGVPENLIKAVIQQESDFKTDAVSSAGAAGLMQLMPGTAASLGVTDVMDPGQNVDAGTKYLKTLLDKYNDNVQLALAAYNAGPANVDRYGGIPPFKETQNYVASIMDNLT</sequence>
<dbReference type="InterPro" id="IPR023346">
    <property type="entry name" value="Lysozyme-like_dom_sf"/>
</dbReference>
<accession>A0A5J4JFQ0</accession>
<evidence type="ECO:0000259" key="2">
    <source>
        <dbReference type="Pfam" id="PF01464"/>
    </source>
</evidence>
<keyword evidence="4" id="KW-1185">Reference proteome</keyword>
<name>A0A5J4JFQ0_9BACI</name>